<dbReference type="SUPFAM" id="SSF47644">
    <property type="entry name" value="Methionine synthase domain"/>
    <property type="match status" value="1"/>
</dbReference>
<dbReference type="Pfam" id="PF02607">
    <property type="entry name" value="B12-binding_2"/>
    <property type="match status" value="1"/>
</dbReference>
<keyword evidence="2" id="KW-0170">Cobalt</keyword>
<protein>
    <recommendedName>
        <fullName evidence="3">B12-binding domain-containing protein</fullName>
    </recommendedName>
</protein>
<dbReference type="GO" id="GO:0008705">
    <property type="term" value="F:methionine synthase activity"/>
    <property type="evidence" value="ECO:0007669"/>
    <property type="project" value="TreeGrafter"/>
</dbReference>
<keyword evidence="1" id="KW-0479">Metal-binding</keyword>
<dbReference type="GO" id="GO:0050667">
    <property type="term" value="P:homocysteine metabolic process"/>
    <property type="evidence" value="ECO:0007669"/>
    <property type="project" value="TreeGrafter"/>
</dbReference>
<dbReference type="GO" id="GO:0005829">
    <property type="term" value="C:cytosol"/>
    <property type="evidence" value="ECO:0007669"/>
    <property type="project" value="TreeGrafter"/>
</dbReference>
<dbReference type="AlphaFoldDB" id="A0AAC9IZA7"/>
<dbReference type="GO" id="GO:0031419">
    <property type="term" value="F:cobalamin binding"/>
    <property type="evidence" value="ECO:0007669"/>
    <property type="project" value="InterPro"/>
</dbReference>
<dbReference type="PANTHER" id="PTHR45833:SF1">
    <property type="entry name" value="METHIONINE SYNTHASE"/>
    <property type="match status" value="1"/>
</dbReference>
<evidence type="ECO:0000313" key="4">
    <source>
        <dbReference type="EMBL" id="APC47868.1"/>
    </source>
</evidence>
<dbReference type="Gene3D" id="1.10.1240.10">
    <property type="entry name" value="Methionine synthase domain"/>
    <property type="match status" value="1"/>
</dbReference>
<accession>A0AAC9IZA7</accession>
<dbReference type="GO" id="GO:0046653">
    <property type="term" value="P:tetrahydrofolate metabolic process"/>
    <property type="evidence" value="ECO:0007669"/>
    <property type="project" value="TreeGrafter"/>
</dbReference>
<dbReference type="EMBL" id="CP017962">
    <property type="protein sequence ID" value="APC47868.1"/>
    <property type="molecule type" value="Genomic_DNA"/>
</dbReference>
<dbReference type="PANTHER" id="PTHR45833">
    <property type="entry name" value="METHIONINE SYNTHASE"/>
    <property type="match status" value="1"/>
</dbReference>
<dbReference type="GeneID" id="71514060"/>
<dbReference type="InterPro" id="IPR003759">
    <property type="entry name" value="Cbl-bd_cap"/>
</dbReference>
<organism evidence="4 5">
    <name type="scientific">Virgibacillus halodenitrificans</name>
    <name type="common">Bacillus halodenitrificans</name>
    <dbReference type="NCBI Taxonomy" id="1482"/>
    <lineage>
        <taxon>Bacteria</taxon>
        <taxon>Bacillati</taxon>
        <taxon>Bacillota</taxon>
        <taxon>Bacilli</taxon>
        <taxon>Bacillales</taxon>
        <taxon>Bacillaceae</taxon>
        <taxon>Virgibacillus</taxon>
    </lineage>
</organism>
<reference evidence="4 5" key="1">
    <citation type="submission" date="2016-11" db="EMBL/GenBank/DDBJ databases">
        <title>Complete genome sequencing of Virgibacillus halodenitrificans PDB-F2.</title>
        <authorList>
            <person name="Sun Z."/>
            <person name="Zhou Y."/>
            <person name="Li H."/>
        </authorList>
    </citation>
    <scope>NUCLEOTIDE SEQUENCE [LARGE SCALE GENOMIC DNA]</scope>
    <source>
        <strain evidence="4 5">PDB-F2</strain>
    </source>
</reference>
<dbReference type="PROSITE" id="PS51332">
    <property type="entry name" value="B12_BINDING"/>
    <property type="match status" value="1"/>
</dbReference>
<evidence type="ECO:0000256" key="1">
    <source>
        <dbReference type="ARBA" id="ARBA00022723"/>
    </source>
</evidence>
<proteinExistence type="predicted"/>
<dbReference type="KEGG" id="vhl:BME96_06650"/>
<evidence type="ECO:0000256" key="2">
    <source>
        <dbReference type="ARBA" id="ARBA00023285"/>
    </source>
</evidence>
<dbReference type="RefSeq" id="WP_060678987.1">
    <property type="nucleotide sequence ID" value="NZ_CP017962.1"/>
</dbReference>
<dbReference type="InterPro" id="IPR036724">
    <property type="entry name" value="Cobalamin-bd_sf"/>
</dbReference>
<evidence type="ECO:0000313" key="5">
    <source>
        <dbReference type="Proteomes" id="UP000182945"/>
    </source>
</evidence>
<dbReference type="SUPFAM" id="SSF52242">
    <property type="entry name" value="Cobalamin (vitamin B12)-binding domain"/>
    <property type="match status" value="1"/>
</dbReference>
<dbReference type="InterPro" id="IPR036594">
    <property type="entry name" value="Meth_synthase_dom"/>
</dbReference>
<dbReference type="Pfam" id="PF02310">
    <property type="entry name" value="B12-binding"/>
    <property type="match status" value="1"/>
</dbReference>
<sequence length="220" mass="24919">MHKHPEKIAEFLLAGDEQGTITYITDYLEANKQLSLYEDFLTPAMYIIGKRWEKNEISVADEHLATATCDFVISMMENHNNDASNPLHTKVMLFAVEEEEHYIGLKMAANVFKENGWEVRYLGPNLPLEHAITAVNTWQPTVIGLSAALSYRLPKLTETVQRLSLVDNKPFIVLGGRMADKFPIPNELANQVFSMNNLHALQNWLNVMEKGGRFIDARSG</sequence>
<gene>
    <name evidence="4" type="ORF">BME96_06650</name>
</gene>
<name>A0AAC9IZA7_VIRHA</name>
<dbReference type="InterPro" id="IPR050554">
    <property type="entry name" value="Met_Synthase/Corrinoid"/>
</dbReference>
<dbReference type="Proteomes" id="UP000182945">
    <property type="component" value="Chromosome"/>
</dbReference>
<feature type="domain" description="B12-binding" evidence="3">
    <location>
        <begin position="88"/>
        <end position="215"/>
    </location>
</feature>
<evidence type="ECO:0000259" key="3">
    <source>
        <dbReference type="PROSITE" id="PS51332"/>
    </source>
</evidence>
<dbReference type="Gene3D" id="3.40.50.280">
    <property type="entry name" value="Cobalamin-binding domain"/>
    <property type="match status" value="1"/>
</dbReference>
<dbReference type="InterPro" id="IPR006158">
    <property type="entry name" value="Cobalamin-bd"/>
</dbReference>
<dbReference type="GO" id="GO:0046872">
    <property type="term" value="F:metal ion binding"/>
    <property type="evidence" value="ECO:0007669"/>
    <property type="project" value="UniProtKB-KW"/>
</dbReference>